<comment type="caution">
    <text evidence="4">The sequence shown here is derived from an EMBL/GenBank/DDBJ whole genome shotgun (WGS) entry which is preliminary data.</text>
</comment>
<evidence type="ECO:0000256" key="1">
    <source>
        <dbReference type="SAM" id="MobiDB-lite"/>
    </source>
</evidence>
<dbReference type="Proteomes" id="UP001305779">
    <property type="component" value="Unassembled WGS sequence"/>
</dbReference>
<evidence type="ECO:0000313" key="5">
    <source>
        <dbReference type="Proteomes" id="UP001305779"/>
    </source>
</evidence>
<keyword evidence="2" id="KW-0472">Membrane</keyword>
<evidence type="ECO:0000259" key="3">
    <source>
        <dbReference type="Pfam" id="PF20684"/>
    </source>
</evidence>
<gene>
    <name evidence="4" type="ORF">PRZ48_012505</name>
</gene>
<reference evidence="4 5" key="1">
    <citation type="journal article" date="2023" name="G3 (Bethesda)">
        <title>A chromosome-level genome assembly of Zasmidium syzygii isolated from banana leaves.</title>
        <authorList>
            <person name="van Westerhoven A.C."/>
            <person name="Mehrabi R."/>
            <person name="Talebi R."/>
            <person name="Steentjes M.B.F."/>
            <person name="Corcolon B."/>
            <person name="Chong P.A."/>
            <person name="Kema G.H.J."/>
            <person name="Seidl M.F."/>
        </authorList>
    </citation>
    <scope>NUCLEOTIDE SEQUENCE [LARGE SCALE GENOMIC DNA]</scope>
    <source>
        <strain evidence="4 5">P124</strain>
    </source>
</reference>
<keyword evidence="5" id="KW-1185">Reference proteome</keyword>
<name>A0ABR0E5M4_ZASCE</name>
<dbReference type="PANTHER" id="PTHR39614:SF2">
    <property type="entry name" value="INTEGRAL MEMBRANE PROTEIN"/>
    <property type="match status" value="1"/>
</dbReference>
<accession>A0ABR0E5M4</accession>
<sequence>MYVTGEAGRSRLLANIDEQYTYWAVFESLGCLYEVAMVGMSVWLVYSLQTSWSNRATVVIAFGARLLLIPIVALHLTNYNKTGQSTDPTLLESEFMVWTSTELNYSIISATFPILRPLVSNFNTSWGGGDWGTVATYVDSPQGSTIASNKATGGHTIHERSSPLTTSIDESDEGDSLRSRSAGVRTPRRLSGVGSGEGNI</sequence>
<proteinExistence type="predicted"/>
<dbReference type="InterPro" id="IPR049326">
    <property type="entry name" value="Rhodopsin_dom_fungi"/>
</dbReference>
<feature type="transmembrane region" description="Helical" evidence="2">
    <location>
        <begin position="58"/>
        <end position="76"/>
    </location>
</feature>
<feature type="region of interest" description="Disordered" evidence="1">
    <location>
        <begin position="146"/>
        <end position="200"/>
    </location>
</feature>
<keyword evidence="2" id="KW-0812">Transmembrane</keyword>
<dbReference type="EMBL" id="JAXOVC010000010">
    <property type="protein sequence ID" value="KAK4496525.1"/>
    <property type="molecule type" value="Genomic_DNA"/>
</dbReference>
<evidence type="ECO:0000313" key="4">
    <source>
        <dbReference type="EMBL" id="KAK4496525.1"/>
    </source>
</evidence>
<organism evidence="4 5">
    <name type="scientific">Zasmidium cellare</name>
    <name type="common">Wine cellar mold</name>
    <name type="synonym">Racodium cellare</name>
    <dbReference type="NCBI Taxonomy" id="395010"/>
    <lineage>
        <taxon>Eukaryota</taxon>
        <taxon>Fungi</taxon>
        <taxon>Dikarya</taxon>
        <taxon>Ascomycota</taxon>
        <taxon>Pezizomycotina</taxon>
        <taxon>Dothideomycetes</taxon>
        <taxon>Dothideomycetidae</taxon>
        <taxon>Mycosphaerellales</taxon>
        <taxon>Mycosphaerellaceae</taxon>
        <taxon>Zasmidium</taxon>
    </lineage>
</organism>
<feature type="transmembrane region" description="Helical" evidence="2">
    <location>
        <begin position="20"/>
        <end position="46"/>
    </location>
</feature>
<dbReference type="PANTHER" id="PTHR39614">
    <property type="entry name" value="INTEGRAL MEMBRANE PROTEIN"/>
    <property type="match status" value="1"/>
</dbReference>
<protein>
    <recommendedName>
        <fullName evidence="3">Rhodopsin domain-containing protein</fullName>
    </recommendedName>
</protein>
<dbReference type="Pfam" id="PF20684">
    <property type="entry name" value="Fung_rhodopsin"/>
    <property type="match status" value="1"/>
</dbReference>
<keyword evidence="2" id="KW-1133">Transmembrane helix</keyword>
<feature type="domain" description="Rhodopsin" evidence="3">
    <location>
        <begin position="21"/>
        <end position="120"/>
    </location>
</feature>
<evidence type="ECO:0000256" key="2">
    <source>
        <dbReference type="SAM" id="Phobius"/>
    </source>
</evidence>